<gene>
    <name evidence="1" type="ORF">BTW10_11555</name>
</gene>
<organism evidence="1 2">
    <name type="scientific">Chromohalobacter japonicus</name>
    <dbReference type="NCBI Taxonomy" id="223900"/>
    <lineage>
        <taxon>Bacteria</taxon>
        <taxon>Pseudomonadati</taxon>
        <taxon>Pseudomonadota</taxon>
        <taxon>Gammaproteobacteria</taxon>
        <taxon>Oceanospirillales</taxon>
        <taxon>Halomonadaceae</taxon>
        <taxon>Chromohalobacter</taxon>
    </lineage>
</organism>
<evidence type="ECO:0000313" key="1">
    <source>
        <dbReference type="EMBL" id="OLO11097.1"/>
    </source>
</evidence>
<accession>A0A1Q8TBP1</accession>
<sequence>MKRFNPSSNHPDRAIQAWQILIGAAANRQTLTYEGLSKLMYKKKAAGVLDRILGHIAYYCNDNNLPPLTSVVVGKGRGKPGEDIPMNPQEFDARREDVYAEDWYDIYPPSAAALKEAFDRNIA</sequence>
<dbReference type="AlphaFoldDB" id="A0A1Q8TBP1"/>
<comment type="caution">
    <text evidence="1">The sequence shown here is derived from an EMBL/GenBank/DDBJ whole genome shotgun (WGS) entry which is preliminary data.</text>
</comment>
<evidence type="ECO:0000313" key="2">
    <source>
        <dbReference type="Proteomes" id="UP000186806"/>
    </source>
</evidence>
<protein>
    <submittedName>
        <fullName evidence="1">Uncharacterized protein</fullName>
    </submittedName>
</protein>
<reference evidence="1 2" key="1">
    <citation type="submission" date="2016-12" db="EMBL/GenBank/DDBJ databases">
        <title>Draft genome sequences of strains Salinicola socius SMB35, Salinicola sp. MH3R3-1 and Chromohalobacter sp. SMB17 from the Verkhnekamsk potash mining region of Russia.</title>
        <authorList>
            <person name="Mavrodi D.V."/>
            <person name="Olsson B.E."/>
            <person name="Korsakova E.S."/>
            <person name="Pyankova A."/>
            <person name="Mavrodi O.V."/>
            <person name="Plotnikova E.G."/>
        </authorList>
    </citation>
    <scope>NUCLEOTIDE SEQUENCE [LARGE SCALE GENOMIC DNA]</scope>
    <source>
        <strain evidence="1 2">SMB17</strain>
    </source>
</reference>
<proteinExistence type="predicted"/>
<keyword evidence="2" id="KW-1185">Reference proteome</keyword>
<dbReference type="RefSeq" id="WP_075369528.1">
    <property type="nucleotide sequence ID" value="NZ_MSDQ01000027.1"/>
</dbReference>
<dbReference type="EMBL" id="MSDQ01000027">
    <property type="protein sequence ID" value="OLO11097.1"/>
    <property type="molecule type" value="Genomic_DNA"/>
</dbReference>
<name>A0A1Q8TBP1_9GAMM</name>
<dbReference type="Proteomes" id="UP000186806">
    <property type="component" value="Unassembled WGS sequence"/>
</dbReference>